<comment type="caution">
    <text evidence="1">The sequence shown here is derived from an EMBL/GenBank/DDBJ whole genome shotgun (WGS) entry which is preliminary data.</text>
</comment>
<dbReference type="RefSeq" id="WP_046972779.1">
    <property type="nucleotide sequence ID" value="NZ_JPLA01000043.1"/>
</dbReference>
<dbReference type="EMBL" id="JPLA01000043">
    <property type="protein sequence ID" value="KLD62627.1"/>
    <property type="molecule type" value="Genomic_DNA"/>
</dbReference>
<dbReference type="InterPro" id="IPR015946">
    <property type="entry name" value="KH_dom-like_a/b"/>
</dbReference>
<dbReference type="PATRIC" id="fig|1440762.4.peg.2819"/>
<dbReference type="STRING" id="1440762.Y882_15470"/>
<dbReference type="InterPro" id="IPR036102">
    <property type="entry name" value="OsmC/Ohrsf"/>
</dbReference>
<accession>A0A0G9H4L5</accession>
<dbReference type="SUPFAM" id="SSF82784">
    <property type="entry name" value="OsmC-like"/>
    <property type="match status" value="1"/>
</dbReference>
<dbReference type="OrthoDB" id="5297623at2"/>
<dbReference type="Gene3D" id="3.30.300.20">
    <property type="match status" value="1"/>
</dbReference>
<organism evidence="1 2">
    <name type="scientific">Dyella japonica DSM 16301</name>
    <dbReference type="NCBI Taxonomy" id="1440762"/>
    <lineage>
        <taxon>Bacteria</taxon>
        <taxon>Pseudomonadati</taxon>
        <taxon>Pseudomonadota</taxon>
        <taxon>Gammaproteobacteria</taxon>
        <taxon>Lysobacterales</taxon>
        <taxon>Rhodanobacteraceae</taxon>
        <taxon>Dyella</taxon>
    </lineage>
</organism>
<evidence type="ECO:0000313" key="2">
    <source>
        <dbReference type="Proteomes" id="UP000035481"/>
    </source>
</evidence>
<proteinExistence type="predicted"/>
<gene>
    <name evidence="1" type="ORF">Y882_15470</name>
</gene>
<dbReference type="Pfam" id="PF02566">
    <property type="entry name" value="OsmC"/>
    <property type="match status" value="1"/>
</dbReference>
<protein>
    <submittedName>
        <fullName evidence="1">Peroxiredoxin</fullName>
    </submittedName>
</protein>
<reference evidence="1 2" key="1">
    <citation type="journal article" date="2015" name="Antonie Van Leeuwenhoek">
        <title>A phylogenomic and molecular marker based taxonomic framework for the order Xanthomonadales: proposal to transfer the families Algiphilaceae and Solimonadaceae to the order Nevskiales ord. nov. and to create a new family within the order Xanthomonadales, the family Rhodanobacteraceae fam. nov., containing the genus Rhodanobacter and its closest relatives.</title>
        <authorList>
            <person name="Naushad S."/>
            <person name="Adeolu M."/>
            <person name="Wong S."/>
            <person name="Sohail M."/>
            <person name="Schellhorn H.E."/>
            <person name="Gupta R.S."/>
        </authorList>
    </citation>
    <scope>NUCLEOTIDE SEQUENCE [LARGE SCALE GENOMIC DNA]</scope>
    <source>
        <strain evidence="1 2">DSM 16301</strain>
    </source>
</reference>
<sequence length="156" mass="16954">MSEAEQSFGITLEQVSDYEFRVRFDETAIPDLITDETSPLGGDAGPNPSRLIGTAVANCLAASLLFALRKYKNTPGTIGTKAKVTMTRNEHNRLRITHIGVDLQLADKAEVLEHLDRALAQFEDFCIATQSVRQGIKVDVSVRDGEGTLLPLPDAG</sequence>
<dbReference type="Proteomes" id="UP000035481">
    <property type="component" value="Unassembled WGS sequence"/>
</dbReference>
<evidence type="ECO:0000313" key="1">
    <source>
        <dbReference type="EMBL" id="KLD62627.1"/>
    </source>
</evidence>
<dbReference type="AlphaFoldDB" id="A0A0G9H4L5"/>
<name>A0A0G9H4L5_9GAMM</name>
<dbReference type="InterPro" id="IPR003718">
    <property type="entry name" value="OsmC/Ohr_fam"/>
</dbReference>